<evidence type="ECO:0000313" key="3">
    <source>
        <dbReference type="Proteomes" id="UP001156196"/>
    </source>
</evidence>
<dbReference type="GeneID" id="4847104"/>
<dbReference type="PANTHER" id="PTHR43471">
    <property type="entry name" value="ABC TRANSPORTER PERMEASE"/>
    <property type="match status" value="1"/>
</dbReference>
<accession>A0AAX3E9E5</accession>
<dbReference type="AlphaFoldDB" id="A0AAX3E9E5"/>
<feature type="transmembrane region" description="Helical" evidence="1">
    <location>
        <begin position="320"/>
        <end position="344"/>
    </location>
</feature>
<evidence type="ECO:0000313" key="2">
    <source>
        <dbReference type="EMBL" id="UYU18750.1"/>
    </source>
</evidence>
<name>A0AAX3E9E5_9EURY</name>
<keyword evidence="3" id="KW-1185">Reference proteome</keyword>
<organism evidence="2 3">
    <name type="scientific">Methanoculleus submarinus</name>
    <dbReference type="NCBI Taxonomy" id="204050"/>
    <lineage>
        <taxon>Archaea</taxon>
        <taxon>Methanobacteriati</taxon>
        <taxon>Methanobacteriota</taxon>
        <taxon>Stenosarchaea group</taxon>
        <taxon>Methanomicrobia</taxon>
        <taxon>Methanomicrobiales</taxon>
        <taxon>Methanomicrobiaceae</taxon>
        <taxon>Methanoculleus</taxon>
    </lineage>
</organism>
<feature type="transmembrane region" description="Helical" evidence="1">
    <location>
        <begin position="81"/>
        <end position="105"/>
    </location>
</feature>
<dbReference type="Proteomes" id="UP001156196">
    <property type="component" value="Chromosome"/>
</dbReference>
<dbReference type="EMBL" id="CP109831">
    <property type="protein sequence ID" value="UYU18750.1"/>
    <property type="molecule type" value="Genomic_DNA"/>
</dbReference>
<sequence>MTQAALRIIAGKEFSDHLRSRRFHLLFAILAVVAAVGMITGAVQYSKDLSDYNAVQMIAEGDDDPTLAGNLAGMKPSVLSAYSQMGMLMAGIGVVLGIAMGFDLVTREKESKSLKSLLAYPVFRDEVINGKALGGVGAIALAMGVVLIVSVAIMALFGIVPNLDELVRILVFGVTSFLLVFTFFALALLMSTVSKDSGSALLYSLIVMIVLSSFIPIFAYTPVYSAVFGDAPTPPGMSTYSYQQSSSAYTVTSVAVAYKSDDAVDPEALAEYERASREYMNQKRTITDIVTLVSPTGNYQTILGAVSQPAGENTPGLGNLLGALACNIIALLAMPAAFFGLAWVRFMREDIR</sequence>
<dbReference type="GeneID" id="76729482"/>
<protein>
    <submittedName>
        <fullName evidence="2">ABC transporter permease</fullName>
    </submittedName>
</protein>
<proteinExistence type="predicted"/>
<feature type="transmembrane region" description="Helical" evidence="1">
    <location>
        <begin position="133"/>
        <end position="160"/>
    </location>
</feature>
<dbReference type="GO" id="GO:0140359">
    <property type="term" value="F:ABC-type transporter activity"/>
    <property type="evidence" value="ECO:0007669"/>
    <property type="project" value="InterPro"/>
</dbReference>
<feature type="transmembrane region" description="Helical" evidence="1">
    <location>
        <begin position="201"/>
        <end position="220"/>
    </location>
</feature>
<keyword evidence="1" id="KW-0472">Membrane</keyword>
<keyword evidence="1" id="KW-1133">Transmembrane helix</keyword>
<feature type="transmembrane region" description="Helical" evidence="1">
    <location>
        <begin position="166"/>
        <end position="189"/>
    </location>
</feature>
<dbReference type="PANTHER" id="PTHR43471:SF14">
    <property type="entry name" value="ABC-2 TYPE TRANSPORT SYSTEM PERMEASE PROTEIN"/>
    <property type="match status" value="1"/>
</dbReference>
<evidence type="ECO:0000256" key="1">
    <source>
        <dbReference type="SAM" id="Phobius"/>
    </source>
</evidence>
<dbReference type="RefSeq" id="WP_011844252.1">
    <property type="nucleotide sequence ID" value="NZ_CP109831.1"/>
</dbReference>
<dbReference type="GO" id="GO:0005886">
    <property type="term" value="C:plasma membrane"/>
    <property type="evidence" value="ECO:0007669"/>
    <property type="project" value="UniProtKB-SubCell"/>
</dbReference>
<dbReference type="Pfam" id="PF12679">
    <property type="entry name" value="ABC2_membrane_2"/>
    <property type="match status" value="1"/>
</dbReference>
<gene>
    <name evidence="2" type="ORF">OH143_01280</name>
</gene>
<dbReference type="KEGG" id="msum:OH143_01280"/>
<reference evidence="2" key="1">
    <citation type="submission" date="2022-10" db="EMBL/GenBank/DDBJ databases">
        <title>Complete genome of Methanoculleus submarinus DSM 15122.</title>
        <authorList>
            <person name="Chen S.-C."/>
            <person name="Lai S.-J."/>
            <person name="You Y.-T."/>
        </authorList>
    </citation>
    <scope>NUCLEOTIDE SEQUENCE</scope>
    <source>
        <strain evidence="2">DSM 15122</strain>
    </source>
</reference>
<keyword evidence="1" id="KW-0812">Transmembrane</keyword>
<feature type="transmembrane region" description="Helical" evidence="1">
    <location>
        <begin position="23"/>
        <end position="43"/>
    </location>
</feature>